<evidence type="ECO:0000256" key="1">
    <source>
        <dbReference type="SAM" id="Phobius"/>
    </source>
</evidence>
<keyword evidence="1" id="KW-0472">Membrane</keyword>
<comment type="caution">
    <text evidence="3">The sequence shown here is derived from an EMBL/GenBank/DDBJ whole genome shotgun (WGS) entry which is preliminary data.</text>
</comment>
<dbReference type="RefSeq" id="WP_104436489.1">
    <property type="nucleotide sequence ID" value="NZ_PTJA01000004.1"/>
</dbReference>
<dbReference type="OrthoDB" id="6206554at2"/>
<dbReference type="InterPro" id="IPR002035">
    <property type="entry name" value="VWF_A"/>
</dbReference>
<keyword evidence="4" id="KW-1185">Reference proteome</keyword>
<dbReference type="SMART" id="SM00327">
    <property type="entry name" value="VWA"/>
    <property type="match status" value="1"/>
</dbReference>
<evidence type="ECO:0000313" key="4">
    <source>
        <dbReference type="Proteomes" id="UP000237749"/>
    </source>
</evidence>
<sequence length="613" mass="67715">MKNLKRIFLFIGVMMLLLPIRQDTLAAEEYHGQPAKNGEIVFLLDTSGSMNSNDKSRFAIDAIRQAVCSLPSNYKSGLVAYNTGIQTIVPLSGGADPMGTQLSSVIYKGYTNAGEGLNQAVGLFSADENVDRSIVMVTDGEIDMPDKQAKESSRALYSETIKKAKEAGIKIYIVAVGSELNDPNMHIFDGAEMTDGAIYWQGQSGNLVQIMNRILYDRMNLPKRSVGVTDGNGGSLHVELPSPGAERVKVVLTSGQGIQNVTADYTADEGHITSGRNFAVIEMTRPASGAVDVRFQTPELSGVEAYMTVEYTARPVVNINYRREEVLPDAGSEEKSKTKFPPLYKHYADLELSLKDTAGKNENLWNTPYYEGQSVPFCVNGVWKSGTISGGLIPYSLPIDGIDTVTVEFDTSMFAEQYRIEQPVTEQLAPPPDPIPEPEPDYRPLWAILGALALVIVLILLWWYKKKNAAVIYVSQSPSSKEPVKMKTKACTYSGKFSIYVVRTADGRDVPPQTYHLFGRNSGRMTLGQILASCKIKLGKIGEEDIIIYPGPDHSVIIMDQSERCTVLRGMEILKKGMGYPVFYNEKITITFEDESTEMEIHYKNLKPSERKS</sequence>
<dbReference type="CDD" id="cd00198">
    <property type="entry name" value="vWFA"/>
    <property type="match status" value="1"/>
</dbReference>
<dbReference type="SUPFAM" id="SSF53300">
    <property type="entry name" value="vWA-like"/>
    <property type="match status" value="1"/>
</dbReference>
<keyword evidence="1" id="KW-0812">Transmembrane</keyword>
<name>A0A2S6HU80_9FIRM</name>
<keyword evidence="1" id="KW-1133">Transmembrane helix</keyword>
<reference evidence="3 4" key="1">
    <citation type="submission" date="2018-02" db="EMBL/GenBank/DDBJ databases">
        <title>Genomic Encyclopedia of Archaeal and Bacterial Type Strains, Phase II (KMG-II): from individual species to whole genera.</title>
        <authorList>
            <person name="Goeker M."/>
        </authorList>
    </citation>
    <scope>NUCLEOTIDE SEQUENCE [LARGE SCALE GENOMIC DNA]</scope>
    <source>
        <strain evidence="3 4">DSM 3808</strain>
    </source>
</reference>
<dbReference type="InterPro" id="IPR036465">
    <property type="entry name" value="vWFA_dom_sf"/>
</dbReference>
<evidence type="ECO:0000259" key="2">
    <source>
        <dbReference type="PROSITE" id="PS50234"/>
    </source>
</evidence>
<accession>A0A2S6HU80</accession>
<organism evidence="3 4">
    <name type="scientific">Lacrimispora xylanisolvens</name>
    <dbReference type="NCBI Taxonomy" id="384636"/>
    <lineage>
        <taxon>Bacteria</taxon>
        <taxon>Bacillati</taxon>
        <taxon>Bacillota</taxon>
        <taxon>Clostridia</taxon>
        <taxon>Lachnospirales</taxon>
        <taxon>Lachnospiraceae</taxon>
        <taxon>Lacrimispora</taxon>
    </lineage>
</organism>
<evidence type="ECO:0000313" key="3">
    <source>
        <dbReference type="EMBL" id="PPK81395.1"/>
    </source>
</evidence>
<dbReference type="Pfam" id="PF00092">
    <property type="entry name" value="VWA"/>
    <property type="match status" value="1"/>
</dbReference>
<dbReference type="PROSITE" id="PS50234">
    <property type="entry name" value="VWFA"/>
    <property type="match status" value="1"/>
</dbReference>
<protein>
    <submittedName>
        <fullName evidence="3">Ca-activated chloride channel family protein</fullName>
    </submittedName>
</protein>
<feature type="domain" description="VWFA" evidence="2">
    <location>
        <begin position="39"/>
        <end position="214"/>
    </location>
</feature>
<feature type="transmembrane region" description="Helical" evidence="1">
    <location>
        <begin position="445"/>
        <end position="464"/>
    </location>
</feature>
<proteinExistence type="predicted"/>
<dbReference type="EMBL" id="PTJA01000004">
    <property type="protein sequence ID" value="PPK81395.1"/>
    <property type="molecule type" value="Genomic_DNA"/>
</dbReference>
<gene>
    <name evidence="3" type="ORF">BXY41_104197</name>
</gene>
<dbReference type="Proteomes" id="UP000237749">
    <property type="component" value="Unassembled WGS sequence"/>
</dbReference>
<dbReference type="AlphaFoldDB" id="A0A2S6HU80"/>
<dbReference type="Gene3D" id="3.40.50.410">
    <property type="entry name" value="von Willebrand factor, type A domain"/>
    <property type="match status" value="1"/>
</dbReference>